<evidence type="ECO:0000313" key="10">
    <source>
        <dbReference type="EMBL" id="SFV40299.1"/>
    </source>
</evidence>
<dbReference type="RefSeq" id="WP_010498057.1">
    <property type="nucleotide sequence ID" value="NZ_CP173417.1"/>
</dbReference>
<name>A0A0R2JV28_9LACO</name>
<evidence type="ECO:0000259" key="8">
    <source>
        <dbReference type="PROSITE" id="PS50893"/>
    </source>
</evidence>
<evidence type="ECO:0000256" key="2">
    <source>
        <dbReference type="ARBA" id="ARBA00022475"/>
    </source>
</evidence>
<keyword evidence="4" id="KW-0547">Nucleotide-binding</keyword>
<keyword evidence="3" id="KW-0592">Phosphate transport</keyword>
<dbReference type="NCBIfam" id="TIGR00972">
    <property type="entry name" value="3a0107s01c2"/>
    <property type="match status" value="1"/>
</dbReference>
<dbReference type="PANTHER" id="PTHR43423">
    <property type="entry name" value="ABC TRANSPORTER I FAMILY MEMBER 17"/>
    <property type="match status" value="1"/>
</dbReference>
<evidence type="ECO:0000256" key="4">
    <source>
        <dbReference type="ARBA" id="ARBA00022741"/>
    </source>
</evidence>
<evidence type="ECO:0000256" key="3">
    <source>
        <dbReference type="ARBA" id="ARBA00022592"/>
    </source>
</evidence>
<dbReference type="KEGG" id="laca:LAC1533_0879"/>
<keyword evidence="1" id="KW-0813">Transport</keyword>
<dbReference type="PROSITE" id="PS00211">
    <property type="entry name" value="ABC_TRANSPORTER_1"/>
    <property type="match status" value="1"/>
</dbReference>
<feature type="domain" description="ABC transporter" evidence="8">
    <location>
        <begin position="25"/>
        <end position="264"/>
    </location>
</feature>
<gene>
    <name evidence="9" type="ORF">IV43_GL002249</name>
    <name evidence="10" type="ORF">LAC1533_0879</name>
</gene>
<dbReference type="PATRIC" id="fig|89059.3.peg.2369"/>
<evidence type="ECO:0000256" key="1">
    <source>
        <dbReference type="ARBA" id="ARBA00022448"/>
    </source>
</evidence>
<dbReference type="Pfam" id="PF00005">
    <property type="entry name" value="ABC_tran"/>
    <property type="match status" value="1"/>
</dbReference>
<dbReference type="SUPFAM" id="SSF52540">
    <property type="entry name" value="P-loop containing nucleoside triphosphate hydrolases"/>
    <property type="match status" value="1"/>
</dbReference>
<dbReference type="PANTHER" id="PTHR43423:SF10">
    <property type="entry name" value="PHOSPHATE IMPORT ATP-BINDING PROTEIN PSTB 2"/>
    <property type="match status" value="1"/>
</dbReference>
<evidence type="ECO:0000256" key="5">
    <source>
        <dbReference type="ARBA" id="ARBA00022840"/>
    </source>
</evidence>
<evidence type="ECO:0000256" key="6">
    <source>
        <dbReference type="ARBA" id="ARBA00022967"/>
    </source>
</evidence>
<reference evidence="9 11" key="1">
    <citation type="journal article" date="2015" name="Genome Announc.">
        <title>Expanding the biotechnology potential of lactobacilli through comparative genomics of 213 strains and associated genera.</title>
        <authorList>
            <person name="Sun Z."/>
            <person name="Harris H.M."/>
            <person name="McCann A."/>
            <person name="Guo C."/>
            <person name="Argimon S."/>
            <person name="Zhang W."/>
            <person name="Yang X."/>
            <person name="Jeffery I.B."/>
            <person name="Cooney J.C."/>
            <person name="Kagawa T.F."/>
            <person name="Liu W."/>
            <person name="Song Y."/>
            <person name="Salvetti E."/>
            <person name="Wrobel A."/>
            <person name="Rasinkangas P."/>
            <person name="Parkhill J."/>
            <person name="Rea M.C."/>
            <person name="O'Sullivan O."/>
            <person name="Ritari J."/>
            <person name="Douillard F.P."/>
            <person name="Paul Ross R."/>
            <person name="Yang R."/>
            <person name="Briner A.E."/>
            <person name="Felis G.E."/>
            <person name="de Vos W.M."/>
            <person name="Barrangou R."/>
            <person name="Klaenhammer T.R."/>
            <person name="Caufield P.W."/>
            <person name="Cui Y."/>
            <person name="Zhang H."/>
            <person name="O'Toole P.W."/>
        </authorList>
    </citation>
    <scope>NUCLEOTIDE SEQUENCE [LARGE SCALE GENOMIC DNA]</scope>
    <source>
        <strain evidence="9 11">DSM 15353</strain>
    </source>
</reference>
<keyword evidence="6" id="KW-1278">Translocase</keyword>
<proteinExistence type="predicted"/>
<dbReference type="EMBL" id="JQBK01000095">
    <property type="protein sequence ID" value="KRN80978.1"/>
    <property type="molecule type" value="Genomic_DNA"/>
</dbReference>
<dbReference type="Gene3D" id="3.40.50.300">
    <property type="entry name" value="P-loop containing nucleotide triphosphate hydrolases"/>
    <property type="match status" value="1"/>
</dbReference>
<dbReference type="InterPro" id="IPR005670">
    <property type="entry name" value="PstB-like"/>
</dbReference>
<reference evidence="12" key="3">
    <citation type="submission" date="2016-11" db="EMBL/GenBank/DDBJ databases">
        <authorList>
            <person name="Papadimitriou K."/>
        </authorList>
    </citation>
    <scope>NUCLEOTIDE SEQUENCE [LARGE SCALE GENOMIC DNA]</scope>
    <source>
        <strain evidence="12">ACA-DC 1533</strain>
    </source>
</reference>
<accession>A0A0R2JV28</accession>
<evidence type="ECO:0000313" key="12">
    <source>
        <dbReference type="Proteomes" id="UP000190935"/>
    </source>
</evidence>
<dbReference type="Proteomes" id="UP000051491">
    <property type="component" value="Unassembled WGS sequence"/>
</dbReference>
<dbReference type="PROSITE" id="PS50893">
    <property type="entry name" value="ABC_TRANSPORTER_2"/>
    <property type="match status" value="1"/>
</dbReference>
<dbReference type="InterPro" id="IPR017871">
    <property type="entry name" value="ABC_transporter-like_CS"/>
</dbReference>
<protein>
    <submittedName>
        <fullName evidence="9">Phosphate ABC transporter ATP-binding protein</fullName>
    </submittedName>
    <submittedName>
        <fullName evidence="10">Phosphate transport ATP-binding protein PstB (TC 3.A.1.7.1)</fullName>
    </submittedName>
</protein>
<evidence type="ECO:0000256" key="7">
    <source>
        <dbReference type="ARBA" id="ARBA00023136"/>
    </source>
</evidence>
<dbReference type="EMBL" id="LT630287">
    <property type="protein sequence ID" value="SFV40299.1"/>
    <property type="molecule type" value="Genomic_DNA"/>
</dbReference>
<dbReference type="GO" id="GO:0005315">
    <property type="term" value="F:phosphate transmembrane transporter activity"/>
    <property type="evidence" value="ECO:0007669"/>
    <property type="project" value="InterPro"/>
</dbReference>
<dbReference type="Proteomes" id="UP000190935">
    <property type="component" value="Chromosome I"/>
</dbReference>
<keyword evidence="2" id="KW-1003">Cell membrane</keyword>
<organism evidence="9 11">
    <name type="scientific">Ligilactobacillus acidipiscis</name>
    <dbReference type="NCBI Taxonomy" id="89059"/>
    <lineage>
        <taxon>Bacteria</taxon>
        <taxon>Bacillati</taxon>
        <taxon>Bacillota</taxon>
        <taxon>Bacilli</taxon>
        <taxon>Lactobacillales</taxon>
        <taxon>Lactobacillaceae</taxon>
        <taxon>Ligilactobacillus</taxon>
    </lineage>
</organism>
<dbReference type="CDD" id="cd03260">
    <property type="entry name" value="ABC_PstB_phosphate_transporter"/>
    <property type="match status" value="1"/>
</dbReference>
<dbReference type="AlphaFoldDB" id="A0A0R2JV28"/>
<dbReference type="InterPro" id="IPR003593">
    <property type="entry name" value="AAA+_ATPase"/>
</dbReference>
<evidence type="ECO:0000313" key="9">
    <source>
        <dbReference type="EMBL" id="KRN80978.1"/>
    </source>
</evidence>
<dbReference type="SMART" id="SM00382">
    <property type="entry name" value="AAA"/>
    <property type="match status" value="1"/>
</dbReference>
<dbReference type="GO" id="GO:0035435">
    <property type="term" value="P:phosphate ion transmembrane transport"/>
    <property type="evidence" value="ECO:0007669"/>
    <property type="project" value="InterPro"/>
</dbReference>
<keyword evidence="7" id="KW-0472">Membrane</keyword>
<dbReference type="GO" id="GO:0016887">
    <property type="term" value="F:ATP hydrolysis activity"/>
    <property type="evidence" value="ECO:0007669"/>
    <property type="project" value="InterPro"/>
</dbReference>
<dbReference type="GeneID" id="95348957"/>
<reference evidence="10" key="2">
    <citation type="submission" date="2016-11" db="EMBL/GenBank/DDBJ databases">
        <authorList>
            <person name="Jaros S."/>
            <person name="Januszkiewicz K."/>
            <person name="Wedrychowicz H."/>
        </authorList>
    </citation>
    <scope>NUCLEOTIDE SEQUENCE [LARGE SCALE GENOMIC DNA]</scope>
    <source>
        <strain evidence="10">ACA-DC 1533</strain>
    </source>
</reference>
<evidence type="ECO:0000313" key="11">
    <source>
        <dbReference type="Proteomes" id="UP000051491"/>
    </source>
</evidence>
<dbReference type="GO" id="GO:0005524">
    <property type="term" value="F:ATP binding"/>
    <property type="evidence" value="ECO:0007669"/>
    <property type="project" value="UniProtKB-KW"/>
</dbReference>
<dbReference type="InterPro" id="IPR027417">
    <property type="entry name" value="P-loop_NTPase"/>
</dbReference>
<keyword evidence="5 9" id="KW-0067">ATP-binding</keyword>
<dbReference type="OrthoDB" id="9802185at2"/>
<sequence>MDVGKYDLNDTAIMQFDPKEKEMALTTKNLQVYYGDNHAFYDGSLQFERYKITALIGASGSGKSTFLRSLNRMNDGIAKVDGNIWYRSLDINSSAINVYEMRKHIGMVFQRPNPFSKSIRENITFAVKENGIKDKKKLDEIVESSLKRAALWEEVKDQLGSSALALSGGQQQRLCIARAIAMQPDILLMDEPASALDPISTLKVEETMMELKKHYTIIIVTHNMQQASRVSDYTAFFHLGHVIEYDKTKNIFTFPQKKATDDYVSGNFG</sequence>
<dbReference type="InterPro" id="IPR003439">
    <property type="entry name" value="ABC_transporter-like_ATP-bd"/>
</dbReference>
<dbReference type="STRING" id="89059.LAC1533_0879"/>
<dbReference type="GO" id="GO:0016020">
    <property type="term" value="C:membrane"/>
    <property type="evidence" value="ECO:0007669"/>
    <property type="project" value="InterPro"/>
</dbReference>